<dbReference type="InterPro" id="IPR002539">
    <property type="entry name" value="MaoC-like_dom"/>
</dbReference>
<evidence type="ECO:0000313" key="3">
    <source>
        <dbReference type="Proteomes" id="UP000183987"/>
    </source>
</evidence>
<protein>
    <submittedName>
        <fullName evidence="2">Acyl dehydratase</fullName>
    </submittedName>
</protein>
<dbReference type="Proteomes" id="UP000183987">
    <property type="component" value="Unassembled WGS sequence"/>
</dbReference>
<dbReference type="RefSeq" id="WP_072857318.1">
    <property type="nucleotide sequence ID" value="NZ_FQUE01000004.1"/>
</dbReference>
<gene>
    <name evidence="2" type="ORF">SAMN05444339_104292</name>
</gene>
<dbReference type="EMBL" id="FQUE01000004">
    <property type="protein sequence ID" value="SHF26378.1"/>
    <property type="molecule type" value="Genomic_DNA"/>
</dbReference>
<dbReference type="PANTHER" id="PTHR42993">
    <property type="entry name" value="MAOC-LIKE DEHYDRATASE DOMAIN-CONTAINING PROTEIN"/>
    <property type="match status" value="1"/>
</dbReference>
<evidence type="ECO:0000259" key="1">
    <source>
        <dbReference type="Pfam" id="PF01575"/>
    </source>
</evidence>
<sequence length="156" mass="17292">MTQPDLTLSQLQSLVGTEVGVSGWHRIDQALIDVFAVISGDTQFIHTDPDRAAATPFGGTIAHGFLTVALLGTMALEAQPRLANMRMSVNYGFDRLRFVSPVPVNSDIRARFTLASLDERQPNEITVAWDVTVEIREQDKPALIARWLNRRYLDAG</sequence>
<dbReference type="InterPro" id="IPR029069">
    <property type="entry name" value="HotDog_dom_sf"/>
</dbReference>
<evidence type="ECO:0000313" key="2">
    <source>
        <dbReference type="EMBL" id="SHF26378.1"/>
    </source>
</evidence>
<dbReference type="CDD" id="cd03450">
    <property type="entry name" value="NodN"/>
    <property type="match status" value="1"/>
</dbReference>
<name>A0A1M5A7X1_LOKAT</name>
<dbReference type="InterPro" id="IPR039375">
    <property type="entry name" value="NodN-like"/>
</dbReference>
<feature type="domain" description="MaoC-like" evidence="1">
    <location>
        <begin position="12"/>
        <end position="129"/>
    </location>
</feature>
<organism evidence="2 3">
    <name type="scientific">Loktanella atrilutea</name>
    <dbReference type="NCBI Taxonomy" id="366533"/>
    <lineage>
        <taxon>Bacteria</taxon>
        <taxon>Pseudomonadati</taxon>
        <taxon>Pseudomonadota</taxon>
        <taxon>Alphaproteobacteria</taxon>
        <taxon>Rhodobacterales</taxon>
        <taxon>Roseobacteraceae</taxon>
        <taxon>Loktanella</taxon>
    </lineage>
</organism>
<dbReference type="SUPFAM" id="SSF54637">
    <property type="entry name" value="Thioesterase/thiol ester dehydrase-isomerase"/>
    <property type="match status" value="1"/>
</dbReference>
<dbReference type="Gene3D" id="3.10.129.10">
    <property type="entry name" value="Hotdog Thioesterase"/>
    <property type="match status" value="1"/>
</dbReference>
<dbReference type="AlphaFoldDB" id="A0A1M5A7X1"/>
<reference evidence="3" key="1">
    <citation type="submission" date="2016-11" db="EMBL/GenBank/DDBJ databases">
        <authorList>
            <person name="Varghese N."/>
            <person name="Submissions S."/>
        </authorList>
    </citation>
    <scope>NUCLEOTIDE SEQUENCE [LARGE SCALE GENOMIC DNA]</scope>
    <source>
        <strain evidence="3">DSM 29326</strain>
    </source>
</reference>
<accession>A0A1M5A7X1</accession>
<proteinExistence type="predicted"/>
<dbReference type="STRING" id="366533.SAMN05444339_104292"/>
<dbReference type="OrthoDB" id="9801735at2"/>
<keyword evidence="3" id="KW-1185">Reference proteome</keyword>
<dbReference type="Pfam" id="PF01575">
    <property type="entry name" value="MaoC_dehydratas"/>
    <property type="match status" value="1"/>
</dbReference>
<dbReference type="PANTHER" id="PTHR42993:SF1">
    <property type="entry name" value="MAOC-LIKE DEHYDRATASE DOMAIN-CONTAINING PROTEIN"/>
    <property type="match status" value="1"/>
</dbReference>